<comment type="caution">
    <text evidence="2">The sequence shown here is derived from an EMBL/GenBank/DDBJ whole genome shotgun (WGS) entry which is preliminary data.</text>
</comment>
<dbReference type="RefSeq" id="WP_157105109.1">
    <property type="nucleotide sequence ID" value="NZ_JAAXOM010000008.1"/>
</dbReference>
<dbReference type="AlphaFoldDB" id="A0A846WDV0"/>
<organism evidence="2 3">
    <name type="scientific">Nocardia coubleae</name>
    <dbReference type="NCBI Taxonomy" id="356147"/>
    <lineage>
        <taxon>Bacteria</taxon>
        <taxon>Bacillati</taxon>
        <taxon>Actinomycetota</taxon>
        <taxon>Actinomycetes</taxon>
        <taxon>Mycobacteriales</taxon>
        <taxon>Nocardiaceae</taxon>
        <taxon>Nocardia</taxon>
    </lineage>
</organism>
<gene>
    <name evidence="2" type="ORF">HGA10_27080</name>
</gene>
<dbReference type="EMBL" id="JAAXOM010000008">
    <property type="protein sequence ID" value="NKX90953.1"/>
    <property type="molecule type" value="Genomic_DNA"/>
</dbReference>
<name>A0A846WDV0_9NOCA</name>
<evidence type="ECO:0000313" key="2">
    <source>
        <dbReference type="EMBL" id="NKX90953.1"/>
    </source>
</evidence>
<sequence>MILREDDNGNRHLAWLGVVAQQGASGRFDRTITIDPLREVFDEIPVSGHAGILKDAAPALQREFQSACRIGGVGVIGNDTWAAVRAEVTRRSAGLEVLVGWLMAVANPVILDSRNEADARWQEERDALGMTARIAGIQPTELAGWQRPASNDEPYLAGLIPAPVEHSLIDHDSRVFFGNTVFHDWTQSSSTRCDIHVFADASGRRVEIANVNATPVEARLGTDLIYYHEQTASFVLVQYKRLDPDRSLSVDDRLMEQLTRLEQVRTLSRTAQEPDDWRLSHDPCFVKLAHWPIGPSPCPADELVPGMYLPVSYVRLLLSHESTLSGRTHQDGIAGRLLGYKQVDRYLNNTQFIELVKNGLTGTVGVTAEQLRELVRSRLEAGNGAVVAVERGNETTRERQTRIRQRSSSSGRRNRLHHMESPMSD</sequence>
<feature type="region of interest" description="Disordered" evidence="1">
    <location>
        <begin position="390"/>
        <end position="425"/>
    </location>
</feature>
<accession>A0A846WDV0</accession>
<evidence type="ECO:0000256" key="1">
    <source>
        <dbReference type="SAM" id="MobiDB-lite"/>
    </source>
</evidence>
<feature type="compositionally biased region" description="Basic and acidic residues" evidence="1">
    <location>
        <begin position="391"/>
        <end position="401"/>
    </location>
</feature>
<protein>
    <submittedName>
        <fullName evidence="2">Uncharacterized protein</fullName>
    </submittedName>
</protein>
<evidence type="ECO:0000313" key="3">
    <source>
        <dbReference type="Proteomes" id="UP000572007"/>
    </source>
</evidence>
<reference evidence="2 3" key="1">
    <citation type="submission" date="2020-04" db="EMBL/GenBank/DDBJ databases">
        <title>MicrobeNet Type strains.</title>
        <authorList>
            <person name="Nicholson A.C."/>
        </authorList>
    </citation>
    <scope>NUCLEOTIDE SEQUENCE [LARGE SCALE GENOMIC DNA]</scope>
    <source>
        <strain evidence="2 3">DSM 44960</strain>
    </source>
</reference>
<keyword evidence="3" id="KW-1185">Reference proteome</keyword>
<dbReference type="Proteomes" id="UP000572007">
    <property type="component" value="Unassembled WGS sequence"/>
</dbReference>
<proteinExistence type="predicted"/>